<evidence type="ECO:0000313" key="6">
    <source>
        <dbReference type="Proteomes" id="UP001459204"/>
    </source>
</evidence>
<dbReference type="PANTHER" id="PTHR30438">
    <property type="entry name" value="36 KDA ANTIGEN-RELATED"/>
    <property type="match status" value="1"/>
</dbReference>
<keyword evidence="3" id="KW-0812">Transmembrane</keyword>
<evidence type="ECO:0000256" key="3">
    <source>
        <dbReference type="SAM" id="Phobius"/>
    </source>
</evidence>
<feature type="transmembrane region" description="Helical" evidence="3">
    <location>
        <begin position="29"/>
        <end position="47"/>
    </location>
</feature>
<reference evidence="5 6" key="1">
    <citation type="submission" date="2024-04" db="EMBL/GenBank/DDBJ databases">
        <title>Draft genome sequence of Pseudoxanthomonas putridarboris WD12.</title>
        <authorList>
            <person name="Oh J."/>
        </authorList>
    </citation>
    <scope>NUCLEOTIDE SEQUENCE [LARGE SCALE GENOMIC DNA]</scope>
    <source>
        <strain evidence="5 6">WD12</strain>
    </source>
</reference>
<dbReference type="RefSeq" id="WP_341726030.1">
    <property type="nucleotide sequence ID" value="NZ_JBBWWT010000004.1"/>
</dbReference>
<comment type="caution">
    <text evidence="5">The sequence shown here is derived from an EMBL/GenBank/DDBJ whole genome shotgun (WGS) entry which is preliminary data.</text>
</comment>
<proteinExistence type="inferred from homology"/>
<dbReference type="Proteomes" id="UP001459204">
    <property type="component" value="Unassembled WGS sequence"/>
</dbReference>
<organism evidence="5 6">
    <name type="scientific">Pseudoxanthomonas putridarboris</name>
    <dbReference type="NCBI Taxonomy" id="752605"/>
    <lineage>
        <taxon>Bacteria</taxon>
        <taxon>Pseudomonadati</taxon>
        <taxon>Pseudomonadota</taxon>
        <taxon>Gammaproteobacteria</taxon>
        <taxon>Lysobacterales</taxon>
        <taxon>Lysobacteraceae</taxon>
        <taxon>Pseudoxanthomonas</taxon>
    </lineage>
</organism>
<keyword evidence="6" id="KW-1185">Reference proteome</keyword>
<feature type="compositionally biased region" description="Basic and acidic residues" evidence="2">
    <location>
        <begin position="10"/>
        <end position="21"/>
    </location>
</feature>
<dbReference type="Gene3D" id="2.40.30.170">
    <property type="match status" value="1"/>
</dbReference>
<evidence type="ECO:0000256" key="2">
    <source>
        <dbReference type="SAM" id="MobiDB-lite"/>
    </source>
</evidence>
<name>A0ABU9J1Q3_9GAMM</name>
<dbReference type="Gene3D" id="1.10.287.470">
    <property type="entry name" value="Helix hairpin bin"/>
    <property type="match status" value="2"/>
</dbReference>
<evidence type="ECO:0000259" key="4">
    <source>
        <dbReference type="Pfam" id="PF25917"/>
    </source>
</evidence>
<dbReference type="Pfam" id="PF25917">
    <property type="entry name" value="BSH_RND"/>
    <property type="match status" value="1"/>
</dbReference>
<gene>
    <name evidence="5" type="ORF">AAD027_10760</name>
</gene>
<evidence type="ECO:0000256" key="1">
    <source>
        <dbReference type="ARBA" id="ARBA00009477"/>
    </source>
</evidence>
<comment type="similarity">
    <text evidence="1">Belongs to the membrane fusion protein (MFP) (TC 8.A.1) family.</text>
</comment>
<dbReference type="SUPFAM" id="SSF111369">
    <property type="entry name" value="HlyD-like secretion proteins"/>
    <property type="match status" value="2"/>
</dbReference>
<accession>A0ABU9J1Q3</accession>
<feature type="region of interest" description="Disordered" evidence="2">
    <location>
        <begin position="213"/>
        <end position="233"/>
    </location>
</feature>
<feature type="domain" description="Multidrug resistance protein MdtA-like barrel-sandwich hybrid" evidence="4">
    <location>
        <begin position="63"/>
        <end position="254"/>
    </location>
</feature>
<keyword evidence="3" id="KW-1133">Transmembrane helix</keyword>
<keyword evidence="3" id="KW-0472">Membrane</keyword>
<dbReference type="PANTHER" id="PTHR30438:SF1">
    <property type="entry name" value="36 KDA ANTIGEN"/>
    <property type="match status" value="1"/>
</dbReference>
<evidence type="ECO:0000313" key="5">
    <source>
        <dbReference type="EMBL" id="MEL1264844.1"/>
    </source>
</evidence>
<dbReference type="EMBL" id="JBBWWT010000004">
    <property type="protein sequence ID" value="MEL1264844.1"/>
    <property type="molecule type" value="Genomic_DNA"/>
</dbReference>
<dbReference type="Gene3D" id="2.40.50.100">
    <property type="match status" value="2"/>
</dbReference>
<protein>
    <submittedName>
        <fullName evidence="5">Efflux RND transporter periplasmic adaptor subunit</fullName>
    </submittedName>
</protein>
<sequence>MSDDANSPPKPRDDDAPVRPDARARRLRPLVLLALGGIVALGVWLAFRGGQDLVQGMADADNINVSAKITARVRALHVHEGDRVKAGQVLFELDSPEVKAKQQQVEAVLEAAQAQADKAEEGARTEDIRAARANWERAVAGNVLAQSTWKRMDALHREGVVTRQRRDEALAQARSSASMEAAARAQYDEALSGARRQDREAAQAQVRQAQGAVAEVKAAEDETLGRAPSPGEVGKRMADVGELVPAGFPVFTLVDLERMWVSLNLREDQFKGMSMGKRLHGDIPALGLEAVEFEVYFISPAGDYATWRATRQSSGYDVKSFEVRVRPVQRVADFRPGMSVLFPWPQS</sequence>
<feature type="region of interest" description="Disordered" evidence="2">
    <location>
        <begin position="1"/>
        <end position="21"/>
    </location>
</feature>
<dbReference type="InterPro" id="IPR058625">
    <property type="entry name" value="MdtA-like_BSH"/>
</dbReference>